<dbReference type="EMBL" id="DVLC01000102">
    <property type="protein sequence ID" value="HIT47261.1"/>
    <property type="molecule type" value="Genomic_DNA"/>
</dbReference>
<dbReference type="AlphaFoldDB" id="A0A9D1KH07"/>
<dbReference type="PROSITE" id="PS50005">
    <property type="entry name" value="TPR"/>
    <property type="match status" value="7"/>
</dbReference>
<reference evidence="5" key="2">
    <citation type="journal article" date="2021" name="PeerJ">
        <title>Extensive microbial diversity within the chicken gut microbiome revealed by metagenomics and culture.</title>
        <authorList>
            <person name="Gilroy R."/>
            <person name="Ravi A."/>
            <person name="Getino M."/>
            <person name="Pursley I."/>
            <person name="Horton D.L."/>
            <person name="Alikhan N.F."/>
            <person name="Baker D."/>
            <person name="Gharbi K."/>
            <person name="Hall N."/>
            <person name="Watson M."/>
            <person name="Adriaenssens E.M."/>
            <person name="Foster-Nyarko E."/>
            <person name="Jarju S."/>
            <person name="Secka A."/>
            <person name="Antonio M."/>
            <person name="Oren A."/>
            <person name="Chaudhuri R.R."/>
            <person name="La Ragione R."/>
            <person name="Hildebrand F."/>
            <person name="Pallen M.J."/>
        </authorList>
    </citation>
    <scope>NUCLEOTIDE SEQUENCE</scope>
    <source>
        <strain evidence="5">ChiHecec2B26-709</strain>
    </source>
</reference>
<dbReference type="PROSITE" id="PS50293">
    <property type="entry name" value="TPR_REGION"/>
    <property type="match status" value="1"/>
</dbReference>
<organism evidence="5 6">
    <name type="scientific">Candidatus Cryptobacteroides merdipullorum</name>
    <dbReference type="NCBI Taxonomy" id="2840771"/>
    <lineage>
        <taxon>Bacteria</taxon>
        <taxon>Pseudomonadati</taxon>
        <taxon>Bacteroidota</taxon>
        <taxon>Bacteroidia</taxon>
        <taxon>Bacteroidales</taxon>
        <taxon>Candidatus Cryptobacteroides</taxon>
    </lineage>
</organism>
<keyword evidence="1" id="KW-0677">Repeat</keyword>
<dbReference type="InterPro" id="IPR019734">
    <property type="entry name" value="TPR_rpt"/>
</dbReference>
<feature type="repeat" description="TPR" evidence="3">
    <location>
        <begin position="228"/>
        <end position="261"/>
    </location>
</feature>
<dbReference type="InterPro" id="IPR011990">
    <property type="entry name" value="TPR-like_helical_dom_sf"/>
</dbReference>
<dbReference type="InterPro" id="IPR050498">
    <property type="entry name" value="Ycf3"/>
</dbReference>
<feature type="repeat" description="TPR" evidence="3">
    <location>
        <begin position="262"/>
        <end position="295"/>
    </location>
</feature>
<sequence>MKKFFLSIALTLVCSLSALAQYDQDVFMWRGRQALADGKYALAIQNFNILTRLDTTDYWSFFFRGIAKYNLGDYRGAQTDFDTSVRLNPVFTNGYHYRAITESRAGNYEAAFRDFDRALELRPGEIGIYFSRGVTSFLAQHFEDAVQDFDLYIKKEPKDPAAYLNRGASYLFLADTTKALADYNQAIRLDRFEPEGYIRRARIYSGQGLHDEAVADLNRAIELDTTNTFAYFNRALLLYENKDYNGAMRDFNTVLRHEPGNALTLYNRSLIYTQVGDYENALQDIDRVININPDNVLAHYNRAAIFVEMERWMDALADYNKAIELYPDFAKAYLNRSYVENMLGRTRESKADYETAQQKIREYRENSAQASYADTTRKYDALLAFDADFAQEDFDNELLQHRDVDIQLRPLYRFGLLPERENRSVALSHRYENALIDRFIDQMPLPVGISSTQTYGDGSVIFTNTAEECFIKGLQELQNKRFTSALEWFDKAVQSAGDGNSRDKYASYYKAFYLMNRGVLKAEMIDFIASLEGNVQTLSMDANSTTRARVSDRVARSYDYSDAIADIREALKILPDIPYLYFDLGNLLCLSSQFVEAIENYDMSIKLYPYMGDAYFNRGLVLIYLRDSEKGCIDLSRAGELGVDDAYSVISKYCENESN</sequence>
<feature type="signal peptide" evidence="4">
    <location>
        <begin position="1"/>
        <end position="20"/>
    </location>
</feature>
<accession>A0A9D1KH07</accession>
<reference evidence="5" key="1">
    <citation type="submission" date="2020-10" db="EMBL/GenBank/DDBJ databases">
        <authorList>
            <person name="Gilroy R."/>
        </authorList>
    </citation>
    <scope>NUCLEOTIDE SEQUENCE</scope>
    <source>
        <strain evidence="5">ChiHecec2B26-709</strain>
    </source>
</reference>
<evidence type="ECO:0000313" key="5">
    <source>
        <dbReference type="EMBL" id="HIT47261.1"/>
    </source>
</evidence>
<proteinExistence type="predicted"/>
<keyword evidence="4" id="KW-0732">Signal</keyword>
<evidence type="ECO:0000313" key="6">
    <source>
        <dbReference type="Proteomes" id="UP000886881"/>
    </source>
</evidence>
<dbReference type="Pfam" id="PF13181">
    <property type="entry name" value="TPR_8"/>
    <property type="match status" value="3"/>
</dbReference>
<feature type="repeat" description="TPR" evidence="3">
    <location>
        <begin position="160"/>
        <end position="193"/>
    </location>
</feature>
<feature type="repeat" description="TPR" evidence="3">
    <location>
        <begin position="194"/>
        <end position="227"/>
    </location>
</feature>
<evidence type="ECO:0000256" key="2">
    <source>
        <dbReference type="ARBA" id="ARBA00022803"/>
    </source>
</evidence>
<feature type="repeat" description="TPR" evidence="3">
    <location>
        <begin position="578"/>
        <end position="611"/>
    </location>
</feature>
<keyword evidence="2 3" id="KW-0802">TPR repeat</keyword>
<evidence type="ECO:0000256" key="1">
    <source>
        <dbReference type="ARBA" id="ARBA00022737"/>
    </source>
</evidence>
<dbReference type="SMART" id="SM00028">
    <property type="entry name" value="TPR"/>
    <property type="match status" value="12"/>
</dbReference>
<feature type="chain" id="PRO_5038495804" evidence="4">
    <location>
        <begin position="21"/>
        <end position="659"/>
    </location>
</feature>
<evidence type="ECO:0000256" key="4">
    <source>
        <dbReference type="SAM" id="SignalP"/>
    </source>
</evidence>
<dbReference type="Pfam" id="PF13432">
    <property type="entry name" value="TPR_16"/>
    <property type="match status" value="1"/>
</dbReference>
<dbReference type="SUPFAM" id="SSF48452">
    <property type="entry name" value="TPR-like"/>
    <property type="match status" value="3"/>
</dbReference>
<dbReference type="Pfam" id="PF00515">
    <property type="entry name" value="TPR_1"/>
    <property type="match status" value="1"/>
</dbReference>
<dbReference type="PANTHER" id="PTHR44858">
    <property type="entry name" value="TETRATRICOPEPTIDE REPEAT PROTEIN 6"/>
    <property type="match status" value="1"/>
</dbReference>
<gene>
    <name evidence="5" type="ORF">IAC35_05330</name>
</gene>
<dbReference type="Proteomes" id="UP000886881">
    <property type="component" value="Unassembled WGS sequence"/>
</dbReference>
<comment type="caution">
    <text evidence="5">The sequence shown here is derived from an EMBL/GenBank/DDBJ whole genome shotgun (WGS) entry which is preliminary data.</text>
</comment>
<protein>
    <submittedName>
        <fullName evidence="5">Tetratricopeptide repeat protein</fullName>
    </submittedName>
</protein>
<evidence type="ECO:0000256" key="3">
    <source>
        <dbReference type="PROSITE-ProRule" id="PRU00339"/>
    </source>
</evidence>
<feature type="repeat" description="TPR" evidence="3">
    <location>
        <begin position="92"/>
        <end position="125"/>
    </location>
</feature>
<name>A0A9D1KH07_9BACT</name>
<dbReference type="Gene3D" id="1.25.40.10">
    <property type="entry name" value="Tetratricopeptide repeat domain"/>
    <property type="match status" value="4"/>
</dbReference>
<dbReference type="PANTHER" id="PTHR44858:SF1">
    <property type="entry name" value="UDP-N-ACETYLGLUCOSAMINE--PEPTIDE N-ACETYLGLUCOSAMINYLTRANSFERASE SPINDLY-RELATED"/>
    <property type="match status" value="1"/>
</dbReference>
<feature type="repeat" description="TPR" evidence="3">
    <location>
        <begin position="296"/>
        <end position="329"/>
    </location>
</feature>